<dbReference type="GO" id="GO:0003677">
    <property type="term" value="F:DNA binding"/>
    <property type="evidence" value="ECO:0007669"/>
    <property type="project" value="UniProtKB-UniRule"/>
</dbReference>
<dbReference type="InterPro" id="IPR050090">
    <property type="entry name" value="Tyrosine_recombinase_XerCD"/>
</dbReference>
<dbReference type="InterPro" id="IPR044068">
    <property type="entry name" value="CB"/>
</dbReference>
<evidence type="ECO:0000313" key="12">
    <source>
        <dbReference type="EMBL" id="KIY23661.1"/>
    </source>
</evidence>
<dbReference type="Proteomes" id="UP000032512">
    <property type="component" value="Unassembled WGS sequence"/>
</dbReference>
<keyword evidence="6 9" id="KW-0238">DNA-binding</keyword>
<gene>
    <name evidence="12" type="ORF">UB32_01385</name>
</gene>
<dbReference type="Gene3D" id="1.10.443.10">
    <property type="entry name" value="Intergrase catalytic core"/>
    <property type="match status" value="1"/>
</dbReference>
<keyword evidence="2" id="KW-0963">Cytoplasm</keyword>
<dbReference type="PANTHER" id="PTHR30349">
    <property type="entry name" value="PHAGE INTEGRASE-RELATED"/>
    <property type="match status" value="1"/>
</dbReference>
<dbReference type="Pfam" id="PF02899">
    <property type="entry name" value="Phage_int_SAM_1"/>
    <property type="match status" value="1"/>
</dbReference>
<dbReference type="InterPro" id="IPR004107">
    <property type="entry name" value="Integrase_SAM-like_N"/>
</dbReference>
<feature type="domain" description="Tyr recombinase" evidence="10">
    <location>
        <begin position="115"/>
        <end position="289"/>
    </location>
</feature>
<dbReference type="GO" id="GO:0007059">
    <property type="term" value="P:chromosome segregation"/>
    <property type="evidence" value="ECO:0007669"/>
    <property type="project" value="UniProtKB-KW"/>
</dbReference>
<dbReference type="InterPro" id="IPR013762">
    <property type="entry name" value="Integrase-like_cat_sf"/>
</dbReference>
<dbReference type="AlphaFoldDB" id="A0A0D6ZEY4"/>
<sequence length="293" mass="34095">MNNYWELSKDLPNESNQEIIGEFLLSLKVSNRSQNTITTYRHFLEHFFGDMKETYLSLTSNTILEWFKNNGAHFSEATLRLRLSILSSFYKFCINENYIDSSPVKSRWFPRLSQTLPKYLEKDEIAKIRNHSEITSLRNQVLVEFLLTTGCRVSEVSELNREDVNLEYRTARVVGKGKKIRFVHFTEKCALLLERYISLSQNSLKALFVTSTGKRLHVRTIQLILMKLGKKAKLKTNLHPHRLRHTFATELLAKGADLAFIGDELGHSDVVTTQIYARLPKREIISLYRKYMG</sequence>
<evidence type="ECO:0000259" key="10">
    <source>
        <dbReference type="PROSITE" id="PS51898"/>
    </source>
</evidence>
<comment type="caution">
    <text evidence="12">The sequence shown here is derived from an EMBL/GenBank/DDBJ whole genome shotgun (WGS) entry which is preliminary data.</text>
</comment>
<dbReference type="PATRIC" id="fig|285983.3.peg.1118"/>
<proteinExistence type="predicted"/>
<dbReference type="InterPro" id="IPR002104">
    <property type="entry name" value="Integrase_catalytic"/>
</dbReference>
<dbReference type="PANTHER" id="PTHR30349:SF77">
    <property type="entry name" value="TYROSINE RECOMBINASE XERC"/>
    <property type="match status" value="1"/>
</dbReference>
<organism evidence="12 13">
    <name type="scientific">Mesobacillus subterraneus</name>
    <dbReference type="NCBI Taxonomy" id="285983"/>
    <lineage>
        <taxon>Bacteria</taxon>
        <taxon>Bacillati</taxon>
        <taxon>Bacillota</taxon>
        <taxon>Bacilli</taxon>
        <taxon>Bacillales</taxon>
        <taxon>Bacillaceae</taxon>
        <taxon>Mesobacillus</taxon>
    </lineage>
</organism>
<evidence type="ECO:0000256" key="4">
    <source>
        <dbReference type="ARBA" id="ARBA00022829"/>
    </source>
</evidence>
<evidence type="ECO:0000259" key="11">
    <source>
        <dbReference type="PROSITE" id="PS51900"/>
    </source>
</evidence>
<protein>
    <recommendedName>
        <fullName evidence="14">Integrase</fullName>
    </recommendedName>
</protein>
<evidence type="ECO:0000256" key="2">
    <source>
        <dbReference type="ARBA" id="ARBA00022490"/>
    </source>
</evidence>
<dbReference type="InterPro" id="IPR011010">
    <property type="entry name" value="DNA_brk_join_enz"/>
</dbReference>
<name>A0A0D6ZEY4_9BACI</name>
<keyword evidence="7" id="KW-0233">DNA recombination</keyword>
<dbReference type="SUPFAM" id="SSF56349">
    <property type="entry name" value="DNA breaking-rejoining enzymes"/>
    <property type="match status" value="1"/>
</dbReference>
<feature type="domain" description="Core-binding (CB)" evidence="11">
    <location>
        <begin position="14"/>
        <end position="94"/>
    </location>
</feature>
<reference evidence="12 13" key="1">
    <citation type="submission" date="2015-01" db="EMBL/GenBank/DDBJ databases">
        <title>Draft genome sequences of the supercritical CO2 tolerant bacteria Bacillus subterraneus MITOT1 and Bacillus cereus MIT0214.</title>
        <authorList>
            <person name="Peet K.C."/>
            <person name="Thompson J.R."/>
        </authorList>
    </citation>
    <scope>NUCLEOTIDE SEQUENCE [LARGE SCALE GENOMIC DNA]</scope>
    <source>
        <strain evidence="12 13">MITOT1</strain>
    </source>
</reference>
<keyword evidence="3" id="KW-0132">Cell division</keyword>
<dbReference type="PROSITE" id="PS51898">
    <property type="entry name" value="TYR_RECOMBINASE"/>
    <property type="match status" value="1"/>
</dbReference>
<evidence type="ECO:0000256" key="9">
    <source>
        <dbReference type="PROSITE-ProRule" id="PRU01248"/>
    </source>
</evidence>
<accession>A0A0D6ZEY4</accession>
<keyword evidence="8" id="KW-0131">Cell cycle</keyword>
<dbReference type="GO" id="GO:0005737">
    <property type="term" value="C:cytoplasm"/>
    <property type="evidence" value="ECO:0007669"/>
    <property type="project" value="UniProtKB-SubCell"/>
</dbReference>
<evidence type="ECO:0000313" key="13">
    <source>
        <dbReference type="Proteomes" id="UP000032512"/>
    </source>
</evidence>
<evidence type="ECO:0000256" key="8">
    <source>
        <dbReference type="ARBA" id="ARBA00023306"/>
    </source>
</evidence>
<evidence type="ECO:0000256" key="6">
    <source>
        <dbReference type="ARBA" id="ARBA00023125"/>
    </source>
</evidence>
<evidence type="ECO:0000256" key="5">
    <source>
        <dbReference type="ARBA" id="ARBA00022908"/>
    </source>
</evidence>
<dbReference type="InterPro" id="IPR010998">
    <property type="entry name" value="Integrase_recombinase_N"/>
</dbReference>
<evidence type="ECO:0000256" key="1">
    <source>
        <dbReference type="ARBA" id="ARBA00004496"/>
    </source>
</evidence>
<dbReference type="RefSeq" id="WP_044390597.1">
    <property type="nucleotide sequence ID" value="NZ_JXIQ01000013.1"/>
</dbReference>
<dbReference type="GO" id="GO:0015074">
    <property type="term" value="P:DNA integration"/>
    <property type="evidence" value="ECO:0007669"/>
    <property type="project" value="UniProtKB-KW"/>
</dbReference>
<keyword evidence="5" id="KW-0229">DNA integration</keyword>
<evidence type="ECO:0000256" key="3">
    <source>
        <dbReference type="ARBA" id="ARBA00022618"/>
    </source>
</evidence>
<dbReference type="GO" id="GO:0051301">
    <property type="term" value="P:cell division"/>
    <property type="evidence" value="ECO:0007669"/>
    <property type="project" value="UniProtKB-KW"/>
</dbReference>
<dbReference type="GO" id="GO:0006310">
    <property type="term" value="P:DNA recombination"/>
    <property type="evidence" value="ECO:0007669"/>
    <property type="project" value="UniProtKB-KW"/>
</dbReference>
<dbReference type="Gene3D" id="1.10.150.130">
    <property type="match status" value="1"/>
</dbReference>
<dbReference type="EMBL" id="JXIQ01000013">
    <property type="protein sequence ID" value="KIY23661.1"/>
    <property type="molecule type" value="Genomic_DNA"/>
</dbReference>
<comment type="subcellular location">
    <subcellularLocation>
        <location evidence="1">Cytoplasm</location>
    </subcellularLocation>
</comment>
<dbReference type="PROSITE" id="PS51900">
    <property type="entry name" value="CB"/>
    <property type="match status" value="1"/>
</dbReference>
<evidence type="ECO:0008006" key="14">
    <source>
        <dbReference type="Google" id="ProtNLM"/>
    </source>
</evidence>
<dbReference type="Pfam" id="PF00589">
    <property type="entry name" value="Phage_integrase"/>
    <property type="match status" value="1"/>
</dbReference>
<evidence type="ECO:0000256" key="7">
    <source>
        <dbReference type="ARBA" id="ARBA00023172"/>
    </source>
</evidence>
<keyword evidence="13" id="KW-1185">Reference proteome</keyword>
<keyword evidence="4" id="KW-0159">Chromosome partition</keyword>
<dbReference type="OrthoDB" id="9801717at2"/>